<dbReference type="Pfam" id="PF19912">
    <property type="entry name" value="DUF6385"/>
    <property type="match status" value="1"/>
</dbReference>
<feature type="domain" description="DUF6385" evidence="1">
    <location>
        <begin position="155"/>
        <end position="235"/>
    </location>
</feature>
<name>A0A2U3D9B0_SULT2</name>
<organism evidence="2 3">
    <name type="scientific">Sulfoacidibacillus thermotolerans</name>
    <name type="common">Acidibacillus sulfuroxidans</name>
    <dbReference type="NCBI Taxonomy" id="1765684"/>
    <lineage>
        <taxon>Bacteria</taxon>
        <taxon>Bacillati</taxon>
        <taxon>Bacillota</taxon>
        <taxon>Bacilli</taxon>
        <taxon>Bacillales</taxon>
        <taxon>Alicyclobacillaceae</taxon>
        <taxon>Sulfoacidibacillus</taxon>
    </lineage>
</organism>
<proteinExistence type="predicted"/>
<dbReference type="EMBL" id="MPDK01000008">
    <property type="protein sequence ID" value="PWI57861.1"/>
    <property type="molecule type" value="Genomic_DNA"/>
</dbReference>
<accession>A0A2U3D9B0</accession>
<dbReference type="OrthoDB" id="1808778at2"/>
<reference evidence="2 3" key="1">
    <citation type="submission" date="2016-11" db="EMBL/GenBank/DDBJ databases">
        <title>Comparative genomics of Acidibacillus ferroxidans species.</title>
        <authorList>
            <person name="Oliveira G."/>
            <person name="Nunes G."/>
            <person name="Oliveira R."/>
            <person name="Araujo F."/>
            <person name="Salim A."/>
            <person name="Scholte L."/>
            <person name="Morais D."/>
            <person name="Nancucheo I."/>
            <person name="Johnson D.B."/>
            <person name="Grail B."/>
            <person name="Bittencourt J."/>
            <person name="Valadares R."/>
        </authorList>
    </citation>
    <scope>NUCLEOTIDE SEQUENCE [LARGE SCALE GENOMIC DNA]</scope>
    <source>
        <strain evidence="2 3">Y002</strain>
    </source>
</reference>
<sequence length="236" mass="24164">MANFKVFSEVPSQLLTQVSQSNAASLLTTAQNLTAASLLSQVSNLTAASLLSQVSNLTAASLLSQVSNLTAASLLSQVSNLTAASLLSQVSNLTAASLLSQVSNLTAASLLSQVSNLTADSLLTELGDRAVVDASEAVTSAVTTFTGGNILTAISLSEVTFTVYNASSTAGAEAALYLSADGTNFSQDPTTATQTIAASAQYFFAPGHFVKYMRIMYAAQTAGITASLTIYTQAHV</sequence>
<dbReference type="AlphaFoldDB" id="A0A2U3D9B0"/>
<evidence type="ECO:0000259" key="1">
    <source>
        <dbReference type="Pfam" id="PF19912"/>
    </source>
</evidence>
<dbReference type="RefSeq" id="WP_109430398.1">
    <property type="nucleotide sequence ID" value="NZ_MPDK01000008.1"/>
</dbReference>
<dbReference type="SUPFAM" id="SSF158791">
    <property type="entry name" value="MgtE N-terminal domain-like"/>
    <property type="match status" value="1"/>
</dbReference>
<gene>
    <name evidence="2" type="ORF">BM613_06675</name>
</gene>
<comment type="caution">
    <text evidence="2">The sequence shown here is derived from an EMBL/GenBank/DDBJ whole genome shotgun (WGS) entry which is preliminary data.</text>
</comment>
<protein>
    <recommendedName>
        <fullName evidence="1">DUF6385 domain-containing protein</fullName>
    </recommendedName>
</protein>
<keyword evidence="3" id="KW-1185">Reference proteome</keyword>
<dbReference type="InterPro" id="IPR045965">
    <property type="entry name" value="DUF6385"/>
</dbReference>
<evidence type="ECO:0000313" key="3">
    <source>
        <dbReference type="Proteomes" id="UP000245380"/>
    </source>
</evidence>
<evidence type="ECO:0000313" key="2">
    <source>
        <dbReference type="EMBL" id="PWI57861.1"/>
    </source>
</evidence>
<dbReference type="Proteomes" id="UP000245380">
    <property type="component" value="Unassembled WGS sequence"/>
</dbReference>